<dbReference type="OrthoDB" id="9796533at2"/>
<keyword evidence="6" id="KW-1185">Reference proteome</keyword>
<dbReference type="InterPro" id="IPR043129">
    <property type="entry name" value="ATPase_NBD"/>
</dbReference>
<proteinExistence type="inferred from homology"/>
<dbReference type="GO" id="GO:0003677">
    <property type="term" value="F:DNA binding"/>
    <property type="evidence" value="ECO:0007669"/>
    <property type="project" value="UniProtKB-KW"/>
</dbReference>
<dbReference type="RefSeq" id="WP_062409293.1">
    <property type="nucleotide sequence ID" value="NZ_CP013652.1"/>
</dbReference>
<dbReference type="PANTHER" id="PTHR18964:SF173">
    <property type="entry name" value="GLUCOKINASE"/>
    <property type="match status" value="1"/>
</dbReference>
<comment type="similarity">
    <text evidence="2">Belongs to the ROK (NagC/XylR) family.</text>
</comment>
<dbReference type="Pfam" id="PF00480">
    <property type="entry name" value="ROK"/>
    <property type="match status" value="1"/>
</dbReference>
<dbReference type="PATRIC" id="fig|162209.4.peg.3133"/>
<dbReference type="SUPFAM" id="SSF46785">
    <property type="entry name" value="Winged helix' DNA-binding domain"/>
    <property type="match status" value="1"/>
</dbReference>
<reference evidence="6" key="1">
    <citation type="submission" date="2015-12" db="EMBL/GenBank/DDBJ databases">
        <title>Complete genome sequences of two moderately thermophilic Paenibacillus species.</title>
        <authorList>
            <person name="Butler R.III."/>
            <person name="Wang J."/>
            <person name="Stark B.C."/>
            <person name="Pombert J.-F."/>
        </authorList>
    </citation>
    <scope>NUCLEOTIDE SEQUENCE [LARGE SCALE GENOMIC DNA]</scope>
    <source>
        <strain evidence="6">32O-Y</strain>
    </source>
</reference>
<name>A0A0U2MYC5_9BACL</name>
<dbReference type="InterPro" id="IPR036390">
    <property type="entry name" value="WH_DNA-bd_sf"/>
</dbReference>
<dbReference type="CDD" id="cd00090">
    <property type="entry name" value="HTH_ARSR"/>
    <property type="match status" value="1"/>
</dbReference>
<keyword evidence="4" id="KW-0238">DNA-binding</keyword>
<protein>
    <submittedName>
        <fullName evidence="5">ROK family protein</fullName>
    </submittedName>
</protein>
<dbReference type="InterPro" id="IPR000600">
    <property type="entry name" value="ROK"/>
</dbReference>
<keyword evidence="3" id="KW-0119">Carbohydrate metabolism</keyword>
<dbReference type="Proteomes" id="UP000061660">
    <property type="component" value="Chromosome"/>
</dbReference>
<dbReference type="AlphaFoldDB" id="A0A0U2MYC5"/>
<dbReference type="InterPro" id="IPR049874">
    <property type="entry name" value="ROK_cs"/>
</dbReference>
<evidence type="ECO:0000313" key="5">
    <source>
        <dbReference type="EMBL" id="ALS23311.1"/>
    </source>
</evidence>
<dbReference type="KEGG" id="pnp:IJ22_29380"/>
<evidence type="ECO:0000256" key="3">
    <source>
        <dbReference type="ARBA" id="ARBA00022629"/>
    </source>
</evidence>
<sequence length="408" mass="43508">MKLLSMTAHVLQIIRRAKQPLSKTDIAAATGLSVSAVSEHVERLMNEKLIQISNIGNSSGGRKPKLYSINQHAGYIISIELGTSAVRVGITDFDCNILVSHGAPVDIGEGPEKVLSYIHSIVSEILDKAQIGKSEIKGIGIGIPGPVEFASGLPVSPPIMPGWDRYPIRDFWSRHFDCPCYVDNDVNIMAVGEYAKGLQFEVDNLIYIKIGTGIGAGIIYNGKLYRGVSGSAGDIGHIDVGKDVVCWCGNRGCLEALAGGKAIAAKAKDMALAGKSEFLLERLKSNGEITIKDVRMGIHSFDSASVELIRESGALIGQVISSLVNFANPSLISIGGGVAEIGDILLAAIRQGVYQRSLPLSTRNLLINKSNLGKAAGLVGGAFMTIDQLIINSIEKSDTLLDLRMKSW</sequence>
<dbReference type="STRING" id="162209.IJ22_29380"/>
<dbReference type="SUPFAM" id="SSF53067">
    <property type="entry name" value="Actin-like ATPase domain"/>
    <property type="match status" value="1"/>
</dbReference>
<dbReference type="PANTHER" id="PTHR18964">
    <property type="entry name" value="ROK (REPRESSOR, ORF, KINASE) FAMILY"/>
    <property type="match status" value="1"/>
</dbReference>
<evidence type="ECO:0000256" key="4">
    <source>
        <dbReference type="ARBA" id="ARBA00023125"/>
    </source>
</evidence>
<evidence type="ECO:0000256" key="1">
    <source>
        <dbReference type="ARBA" id="ARBA00002486"/>
    </source>
</evidence>
<evidence type="ECO:0000313" key="6">
    <source>
        <dbReference type="Proteomes" id="UP000061660"/>
    </source>
</evidence>
<dbReference type="Pfam" id="PF13412">
    <property type="entry name" value="HTH_24"/>
    <property type="match status" value="1"/>
</dbReference>
<keyword evidence="3" id="KW-0859">Xylose metabolism</keyword>
<gene>
    <name evidence="5" type="ORF">IJ22_29380</name>
</gene>
<evidence type="ECO:0000256" key="2">
    <source>
        <dbReference type="ARBA" id="ARBA00006479"/>
    </source>
</evidence>
<dbReference type="GO" id="GO:0042732">
    <property type="term" value="P:D-xylose metabolic process"/>
    <property type="evidence" value="ECO:0007669"/>
    <property type="project" value="UniProtKB-KW"/>
</dbReference>
<dbReference type="InterPro" id="IPR036388">
    <property type="entry name" value="WH-like_DNA-bd_sf"/>
</dbReference>
<dbReference type="PROSITE" id="PS01125">
    <property type="entry name" value="ROK"/>
    <property type="match status" value="1"/>
</dbReference>
<dbReference type="EMBL" id="CP013652">
    <property type="protein sequence ID" value="ALS23311.1"/>
    <property type="molecule type" value="Genomic_DNA"/>
</dbReference>
<accession>A0A0U2MYC5</accession>
<reference evidence="5 6" key="2">
    <citation type="journal article" date="2016" name="Genome Announc.">
        <title>Complete Genome Sequences of Two Interactive Moderate Thermophiles, Paenibacillus napthalenovorans 32O-Y and Paenibacillus sp. 32O-W.</title>
        <authorList>
            <person name="Butler R.R.III."/>
            <person name="Wang J."/>
            <person name="Stark B.C."/>
            <person name="Pombert J.F."/>
        </authorList>
    </citation>
    <scope>NUCLEOTIDE SEQUENCE [LARGE SCALE GENOMIC DNA]</scope>
    <source>
        <strain evidence="5 6">32O-Y</strain>
    </source>
</reference>
<organism evidence="5 6">
    <name type="scientific">Paenibacillus naphthalenovorans</name>
    <dbReference type="NCBI Taxonomy" id="162209"/>
    <lineage>
        <taxon>Bacteria</taxon>
        <taxon>Bacillati</taxon>
        <taxon>Bacillota</taxon>
        <taxon>Bacilli</taxon>
        <taxon>Bacillales</taxon>
        <taxon>Paenibacillaceae</taxon>
        <taxon>Paenibacillus</taxon>
    </lineage>
</organism>
<dbReference type="InterPro" id="IPR011991">
    <property type="entry name" value="ArsR-like_HTH"/>
</dbReference>
<comment type="function">
    <text evidence="1">Transcriptional repressor of xylose-utilizing enzymes.</text>
</comment>
<dbReference type="Gene3D" id="1.10.10.10">
    <property type="entry name" value="Winged helix-like DNA-binding domain superfamily/Winged helix DNA-binding domain"/>
    <property type="match status" value="1"/>
</dbReference>
<dbReference type="Gene3D" id="3.30.420.40">
    <property type="match status" value="2"/>
</dbReference>